<comment type="caution">
    <text evidence="1">The sequence shown here is derived from an EMBL/GenBank/DDBJ whole genome shotgun (WGS) entry which is preliminary data.</text>
</comment>
<dbReference type="Proteomes" id="UP001501319">
    <property type="component" value="Unassembled WGS sequence"/>
</dbReference>
<organism evidence="1 2">
    <name type="scientific">Kribbella alba</name>
    <dbReference type="NCBI Taxonomy" id="190197"/>
    <lineage>
        <taxon>Bacteria</taxon>
        <taxon>Bacillati</taxon>
        <taxon>Actinomycetota</taxon>
        <taxon>Actinomycetes</taxon>
        <taxon>Propionibacteriales</taxon>
        <taxon>Kribbellaceae</taxon>
        <taxon>Kribbella</taxon>
    </lineage>
</organism>
<reference evidence="1 2" key="1">
    <citation type="journal article" date="2019" name="Int. J. Syst. Evol. Microbiol.">
        <title>The Global Catalogue of Microorganisms (GCM) 10K type strain sequencing project: providing services to taxonomists for standard genome sequencing and annotation.</title>
        <authorList>
            <consortium name="The Broad Institute Genomics Platform"/>
            <consortium name="The Broad Institute Genome Sequencing Center for Infectious Disease"/>
            <person name="Wu L."/>
            <person name="Ma J."/>
        </authorList>
    </citation>
    <scope>NUCLEOTIDE SEQUENCE [LARGE SCALE GENOMIC DNA]</scope>
    <source>
        <strain evidence="1 2">JCM 14306</strain>
    </source>
</reference>
<gene>
    <name evidence="1" type="ORF">GCM10009744_32300</name>
</gene>
<name>A0ABN2FC49_9ACTN</name>
<proteinExistence type="predicted"/>
<sequence>MAAATTVAGEYGALRGPTLIGAAQGAAYQRCWSGAPGVSGVLEVVVLDEGDANLDDQAAADRGAGYYAAAYSGGL</sequence>
<evidence type="ECO:0000313" key="2">
    <source>
        <dbReference type="Proteomes" id="UP001501319"/>
    </source>
</evidence>
<accession>A0ABN2FC49</accession>
<protein>
    <submittedName>
        <fullName evidence="1">Uncharacterized protein</fullName>
    </submittedName>
</protein>
<evidence type="ECO:0000313" key="1">
    <source>
        <dbReference type="EMBL" id="GAA1640103.1"/>
    </source>
</evidence>
<keyword evidence="2" id="KW-1185">Reference proteome</keyword>
<dbReference type="EMBL" id="BAAANE010000005">
    <property type="protein sequence ID" value="GAA1640103.1"/>
    <property type="molecule type" value="Genomic_DNA"/>
</dbReference>